<dbReference type="EMBL" id="FNDZ01000009">
    <property type="protein sequence ID" value="SDJ18274.1"/>
    <property type="molecule type" value="Genomic_DNA"/>
</dbReference>
<dbReference type="AlphaFoldDB" id="A0A1G8RMH3"/>
<dbReference type="RefSeq" id="WP_031577331.1">
    <property type="nucleotide sequence ID" value="NZ_DAMBCI010000107.1"/>
</dbReference>
<evidence type="ECO:0000256" key="1">
    <source>
        <dbReference type="SAM" id="Phobius"/>
    </source>
</evidence>
<evidence type="ECO:0000313" key="3">
    <source>
        <dbReference type="Proteomes" id="UP000183255"/>
    </source>
</evidence>
<dbReference type="Proteomes" id="UP000183255">
    <property type="component" value="Unassembled WGS sequence"/>
</dbReference>
<gene>
    <name evidence="2" type="ORF">SAMN05421804_10925</name>
</gene>
<feature type="transmembrane region" description="Helical" evidence="1">
    <location>
        <begin position="12"/>
        <end position="31"/>
    </location>
</feature>
<proteinExistence type="predicted"/>
<keyword evidence="1" id="KW-0812">Transmembrane</keyword>
<organism evidence="2 3">
    <name type="scientific">Proteiniclasticum ruminis</name>
    <dbReference type="NCBI Taxonomy" id="398199"/>
    <lineage>
        <taxon>Bacteria</taxon>
        <taxon>Bacillati</taxon>
        <taxon>Bacillota</taxon>
        <taxon>Clostridia</taxon>
        <taxon>Eubacteriales</taxon>
        <taxon>Clostridiaceae</taxon>
        <taxon>Proteiniclasticum</taxon>
    </lineage>
</organism>
<evidence type="ECO:0000313" key="2">
    <source>
        <dbReference type="EMBL" id="SDJ18274.1"/>
    </source>
</evidence>
<protein>
    <submittedName>
        <fullName evidence="2">Uncharacterized protein</fullName>
    </submittedName>
</protein>
<reference evidence="2 3" key="1">
    <citation type="submission" date="2016-10" db="EMBL/GenBank/DDBJ databases">
        <authorList>
            <person name="de Groot N.N."/>
        </authorList>
    </citation>
    <scope>NUCLEOTIDE SEQUENCE [LARGE SCALE GENOMIC DNA]</scope>
    <source>
        <strain evidence="2 3">CGMCC 1.5058</strain>
    </source>
</reference>
<keyword evidence="1" id="KW-0472">Membrane</keyword>
<keyword evidence="1" id="KW-1133">Transmembrane helix</keyword>
<feature type="transmembrane region" description="Helical" evidence="1">
    <location>
        <begin position="37"/>
        <end position="58"/>
    </location>
</feature>
<accession>A0A1G8RMH3</accession>
<sequence>MKEKKTLQMKQIFYSLIWFIIGGMAVYTSLVEKMYQSGVTMMIALFGAALLMMSLSIMKDLCKEVSNEKSIHAE</sequence>
<name>A0A1G8RMH3_9CLOT</name>